<feature type="compositionally biased region" description="Low complexity" evidence="2">
    <location>
        <begin position="205"/>
        <end position="218"/>
    </location>
</feature>
<protein>
    <recommendedName>
        <fullName evidence="3">C2H2-type domain-containing protein</fullName>
    </recommendedName>
</protein>
<dbReference type="EnsemblMetazoa" id="AMAM006926-RA">
    <property type="protein sequence ID" value="AMAM006926-PA"/>
    <property type="gene ID" value="AMAM006926"/>
</dbReference>
<name>A0A182SHJ7_9DIPT</name>
<feature type="region of interest" description="Disordered" evidence="2">
    <location>
        <begin position="332"/>
        <end position="406"/>
    </location>
</feature>
<feature type="compositionally biased region" description="Polar residues" evidence="2">
    <location>
        <begin position="219"/>
        <end position="264"/>
    </location>
</feature>
<sequence length="437" mass="43040">MGSNSSGSGGNGFNNGSNTDGGGHTSNSAPIVNLVTGLNVQVSGGGGGSGGSTGNGASACKKAKSSTAACAISPVLLECPEQDCSKKYKHANGLKYHQSHAHAGSASSMDEDSLQAPESPQRIAPSPTTNNTTPSPLSMVVGSNTALPASGTAGAGGGPSSTGNNSELVLALSTTAGGAGSNSAIATASAPSPSQTVPGSTSCISTMSSQLSQQTLASKPQSGLGTNNANTINNGSVVGGSQDTSPAAAHTATNILHQPSSSDPISAVPPGTLGGSNEQQDVAHGAAPGDMSVDGGSTAINDDDPSVSGGAGGINANAPVTIARSPAVNIGMLSNPPASTPTTPVDAHKPPHSYAKQKKSRKSPGPSTHTDYDSLASSAANRTEDVQSPAYSDISDDSTPVTDATDLPMGAAGKGFLFLYRGDVRMLQTMRVFDWIV</sequence>
<evidence type="ECO:0000313" key="4">
    <source>
        <dbReference type="EnsemblMetazoa" id="AMAM006926-PA"/>
    </source>
</evidence>
<dbReference type="PROSITE" id="PS00028">
    <property type="entry name" value="ZINC_FINGER_C2H2_1"/>
    <property type="match status" value="1"/>
</dbReference>
<reference evidence="4" key="2">
    <citation type="submission" date="2020-05" db="UniProtKB">
        <authorList>
            <consortium name="EnsemblMetazoa"/>
        </authorList>
    </citation>
    <scope>IDENTIFICATION</scope>
    <source>
        <strain evidence="4">maculatus3</strain>
    </source>
</reference>
<dbReference type="InterPro" id="IPR040010">
    <property type="entry name" value="ZN608/ZN609"/>
</dbReference>
<feature type="compositionally biased region" description="Low complexity" evidence="2">
    <location>
        <begin position="181"/>
        <end position="194"/>
    </location>
</feature>
<dbReference type="PANTHER" id="PTHR21564:SF5">
    <property type="entry name" value="SCRIBBLER, ISOFORM J"/>
    <property type="match status" value="1"/>
</dbReference>
<feature type="compositionally biased region" description="Low complexity" evidence="2">
    <location>
        <begin position="125"/>
        <end position="136"/>
    </location>
</feature>
<accession>A0A182SHJ7</accession>
<feature type="domain" description="C2H2-type" evidence="3">
    <location>
        <begin position="77"/>
        <end position="107"/>
    </location>
</feature>
<evidence type="ECO:0000256" key="2">
    <source>
        <dbReference type="SAM" id="MobiDB-lite"/>
    </source>
</evidence>
<evidence type="ECO:0000313" key="5">
    <source>
        <dbReference type="Proteomes" id="UP000075901"/>
    </source>
</evidence>
<organism evidence="4 5">
    <name type="scientific">Anopheles maculatus</name>
    <dbReference type="NCBI Taxonomy" id="74869"/>
    <lineage>
        <taxon>Eukaryota</taxon>
        <taxon>Metazoa</taxon>
        <taxon>Ecdysozoa</taxon>
        <taxon>Arthropoda</taxon>
        <taxon>Hexapoda</taxon>
        <taxon>Insecta</taxon>
        <taxon>Pterygota</taxon>
        <taxon>Neoptera</taxon>
        <taxon>Endopterygota</taxon>
        <taxon>Diptera</taxon>
        <taxon>Nematocera</taxon>
        <taxon>Culicoidea</taxon>
        <taxon>Culicidae</taxon>
        <taxon>Anophelinae</taxon>
        <taxon>Anopheles</taxon>
        <taxon>Anopheles maculatus group</taxon>
    </lineage>
</organism>
<dbReference type="VEuPathDB" id="VectorBase:AMAM006926"/>
<dbReference type="GO" id="GO:0006357">
    <property type="term" value="P:regulation of transcription by RNA polymerase II"/>
    <property type="evidence" value="ECO:0007669"/>
    <property type="project" value="TreeGrafter"/>
</dbReference>
<feature type="compositionally biased region" description="Gly residues" evidence="2">
    <location>
        <begin position="7"/>
        <end position="24"/>
    </location>
</feature>
<keyword evidence="1" id="KW-0863">Zinc-finger</keyword>
<dbReference type="AlphaFoldDB" id="A0A182SHJ7"/>
<feature type="region of interest" description="Disordered" evidence="2">
    <location>
        <begin position="99"/>
        <end position="313"/>
    </location>
</feature>
<keyword evidence="1" id="KW-0862">Zinc</keyword>
<dbReference type="GO" id="GO:0008270">
    <property type="term" value="F:zinc ion binding"/>
    <property type="evidence" value="ECO:0007669"/>
    <property type="project" value="UniProtKB-KW"/>
</dbReference>
<reference evidence="5" key="1">
    <citation type="submission" date="2013-09" db="EMBL/GenBank/DDBJ databases">
        <title>The Genome Sequence of Anopheles maculatus species B.</title>
        <authorList>
            <consortium name="The Broad Institute Genomics Platform"/>
            <person name="Neafsey D.E."/>
            <person name="Besansky N."/>
            <person name="Howell P."/>
            <person name="Walton C."/>
            <person name="Young S.K."/>
            <person name="Zeng Q."/>
            <person name="Gargeya S."/>
            <person name="Fitzgerald M."/>
            <person name="Haas B."/>
            <person name="Abouelleil A."/>
            <person name="Allen A.W."/>
            <person name="Alvarado L."/>
            <person name="Arachchi H.M."/>
            <person name="Berlin A.M."/>
            <person name="Chapman S.B."/>
            <person name="Gainer-Dewar J."/>
            <person name="Goldberg J."/>
            <person name="Griggs A."/>
            <person name="Gujja S."/>
            <person name="Hansen M."/>
            <person name="Howarth C."/>
            <person name="Imamovic A."/>
            <person name="Ireland A."/>
            <person name="Larimer J."/>
            <person name="McCowan C."/>
            <person name="Murphy C."/>
            <person name="Pearson M."/>
            <person name="Poon T.W."/>
            <person name="Priest M."/>
            <person name="Roberts A."/>
            <person name="Saif S."/>
            <person name="Shea T."/>
            <person name="Sisk P."/>
            <person name="Sykes S."/>
            <person name="Wortman J."/>
            <person name="Nusbaum C."/>
            <person name="Birren B."/>
        </authorList>
    </citation>
    <scope>NUCLEOTIDE SEQUENCE [LARGE SCALE GENOMIC DNA]</scope>
    <source>
        <strain evidence="5">maculatus3</strain>
    </source>
</reference>
<keyword evidence="5" id="KW-1185">Reference proteome</keyword>
<proteinExistence type="predicted"/>
<keyword evidence="1" id="KW-0479">Metal-binding</keyword>
<feature type="compositionally biased region" description="Polar residues" evidence="2">
    <location>
        <begin position="365"/>
        <end position="381"/>
    </location>
</feature>
<dbReference type="InterPro" id="IPR013087">
    <property type="entry name" value="Znf_C2H2_type"/>
</dbReference>
<dbReference type="GO" id="GO:0005634">
    <property type="term" value="C:nucleus"/>
    <property type="evidence" value="ECO:0007669"/>
    <property type="project" value="TreeGrafter"/>
</dbReference>
<feature type="region of interest" description="Disordered" evidence="2">
    <location>
        <begin position="1"/>
        <end position="30"/>
    </location>
</feature>
<dbReference type="PROSITE" id="PS50157">
    <property type="entry name" value="ZINC_FINGER_C2H2_2"/>
    <property type="match status" value="1"/>
</dbReference>
<feature type="compositionally biased region" description="Polar residues" evidence="2">
    <location>
        <begin position="195"/>
        <end position="204"/>
    </location>
</feature>
<evidence type="ECO:0000256" key="1">
    <source>
        <dbReference type="PROSITE-ProRule" id="PRU00042"/>
    </source>
</evidence>
<dbReference type="Proteomes" id="UP000075901">
    <property type="component" value="Unassembled WGS sequence"/>
</dbReference>
<dbReference type="PANTHER" id="PTHR21564">
    <property type="entry name" value="BRAKELESS PROTEIN"/>
    <property type="match status" value="1"/>
</dbReference>
<evidence type="ECO:0000259" key="3">
    <source>
        <dbReference type="PROSITE" id="PS50157"/>
    </source>
</evidence>